<dbReference type="GO" id="GO:0031012">
    <property type="term" value="C:extracellular matrix"/>
    <property type="evidence" value="ECO:0007669"/>
    <property type="project" value="TreeGrafter"/>
</dbReference>
<reference evidence="12" key="1">
    <citation type="submission" date="2017-02" db="UniProtKB">
        <authorList>
            <consortium name="WormBaseParasite"/>
        </authorList>
    </citation>
    <scope>IDENTIFICATION</scope>
</reference>
<evidence type="ECO:0000256" key="6">
    <source>
        <dbReference type="ARBA" id="ARBA00023157"/>
    </source>
</evidence>
<dbReference type="Gene3D" id="3.40.390.10">
    <property type="entry name" value="Collagenase (Catalytic Domain)"/>
    <property type="match status" value="1"/>
</dbReference>
<evidence type="ECO:0000256" key="8">
    <source>
        <dbReference type="PROSITE-ProRule" id="PRU00276"/>
    </source>
</evidence>
<dbReference type="PANTHER" id="PTHR13723:SF281">
    <property type="entry name" value="PAPILIN"/>
    <property type="match status" value="1"/>
</dbReference>
<dbReference type="AlphaFoldDB" id="A0A0N4UYR2"/>
<dbReference type="WBParaSite" id="EVEC_0000273001-mRNA-1">
    <property type="protein sequence ID" value="EVEC_0000273001-mRNA-1"/>
    <property type="gene ID" value="EVEC_0000273001"/>
</dbReference>
<dbReference type="SUPFAM" id="SSF55486">
    <property type="entry name" value="Metalloproteases ('zincins'), catalytic domain"/>
    <property type="match status" value="1"/>
</dbReference>
<feature type="binding site" evidence="8">
    <location>
        <position position="111"/>
    </location>
    <ligand>
        <name>Zn(2+)</name>
        <dbReference type="ChEBI" id="CHEBI:29105"/>
        <note>catalytic</note>
    </ligand>
</feature>
<keyword evidence="6" id="KW-1015">Disulfide bond</keyword>
<reference evidence="10 11" key="2">
    <citation type="submission" date="2018-10" db="EMBL/GenBank/DDBJ databases">
        <authorList>
            <consortium name="Pathogen Informatics"/>
        </authorList>
    </citation>
    <scope>NUCLEOTIDE SEQUENCE [LARGE SCALE GENOMIC DNA]</scope>
</reference>
<dbReference type="Gene3D" id="3.40.1620.60">
    <property type="match status" value="1"/>
</dbReference>
<dbReference type="GO" id="GO:0004222">
    <property type="term" value="F:metalloendopeptidase activity"/>
    <property type="evidence" value="ECO:0007669"/>
    <property type="project" value="InterPro"/>
</dbReference>
<dbReference type="Pfam" id="PF17771">
    <property type="entry name" value="ADAMTS_CR_2"/>
    <property type="match status" value="1"/>
</dbReference>
<evidence type="ECO:0000313" key="12">
    <source>
        <dbReference type="WBParaSite" id="EVEC_0000273001-mRNA-1"/>
    </source>
</evidence>
<dbReference type="InterPro" id="IPR024079">
    <property type="entry name" value="MetalloPept_cat_dom_sf"/>
</dbReference>
<dbReference type="InterPro" id="IPR050439">
    <property type="entry name" value="ADAMTS_ADAMTS-like"/>
</dbReference>
<feature type="binding site" evidence="8">
    <location>
        <position position="115"/>
    </location>
    <ligand>
        <name>Zn(2+)</name>
        <dbReference type="ChEBI" id="CHEBI:29105"/>
        <note>catalytic</note>
    </ligand>
</feature>
<feature type="domain" description="Peptidase M12B" evidence="9">
    <location>
        <begin position="75"/>
        <end position="181"/>
    </location>
</feature>
<dbReference type="Proteomes" id="UP000274131">
    <property type="component" value="Unassembled WGS sequence"/>
</dbReference>
<keyword evidence="7" id="KW-0325">Glycoprotein</keyword>
<feature type="active site" evidence="8">
    <location>
        <position position="112"/>
    </location>
</feature>
<keyword evidence="4 8" id="KW-0862">Zinc</keyword>
<evidence type="ECO:0000256" key="7">
    <source>
        <dbReference type="ARBA" id="ARBA00023180"/>
    </source>
</evidence>
<keyword evidence="1" id="KW-0645">Protease</keyword>
<dbReference type="GO" id="GO:0046872">
    <property type="term" value="F:metal ion binding"/>
    <property type="evidence" value="ECO:0007669"/>
    <property type="project" value="UniProtKB-KW"/>
</dbReference>
<organism evidence="12">
    <name type="scientific">Enterobius vermicularis</name>
    <name type="common">Human pinworm</name>
    <dbReference type="NCBI Taxonomy" id="51028"/>
    <lineage>
        <taxon>Eukaryota</taxon>
        <taxon>Metazoa</taxon>
        <taxon>Ecdysozoa</taxon>
        <taxon>Nematoda</taxon>
        <taxon>Chromadorea</taxon>
        <taxon>Rhabditida</taxon>
        <taxon>Spirurina</taxon>
        <taxon>Oxyuridomorpha</taxon>
        <taxon>Oxyuroidea</taxon>
        <taxon>Oxyuridae</taxon>
        <taxon>Enterobius</taxon>
    </lineage>
</organism>
<keyword evidence="3" id="KW-0378">Hydrolase</keyword>
<gene>
    <name evidence="10" type="ORF">EVEC_LOCUS2438</name>
</gene>
<evidence type="ECO:0000256" key="4">
    <source>
        <dbReference type="ARBA" id="ARBA00022833"/>
    </source>
</evidence>
<keyword evidence="5" id="KW-0482">Metalloprotease</keyword>
<evidence type="ECO:0000256" key="1">
    <source>
        <dbReference type="ARBA" id="ARBA00022670"/>
    </source>
</evidence>
<name>A0A0N4UYR2_ENTVE</name>
<accession>A0A0N4UYR2</accession>
<evidence type="ECO:0000259" key="9">
    <source>
        <dbReference type="PROSITE" id="PS50215"/>
    </source>
</evidence>
<dbReference type="STRING" id="51028.A0A0N4UYR2"/>
<evidence type="ECO:0000256" key="2">
    <source>
        <dbReference type="ARBA" id="ARBA00022723"/>
    </source>
</evidence>
<keyword evidence="2 8" id="KW-0479">Metal-binding</keyword>
<dbReference type="Pfam" id="PF01421">
    <property type="entry name" value="Reprolysin"/>
    <property type="match status" value="1"/>
</dbReference>
<evidence type="ECO:0000256" key="3">
    <source>
        <dbReference type="ARBA" id="ARBA00022801"/>
    </source>
</evidence>
<feature type="binding site" evidence="8">
    <location>
        <position position="121"/>
    </location>
    <ligand>
        <name>Zn(2+)</name>
        <dbReference type="ChEBI" id="CHEBI:29105"/>
        <note>catalytic</note>
    </ligand>
</feature>
<protein>
    <submittedName>
        <fullName evidence="12">Peptidase M12B domain-containing protein</fullName>
    </submittedName>
</protein>
<dbReference type="EMBL" id="UXUI01007380">
    <property type="protein sequence ID" value="VDD87295.1"/>
    <property type="molecule type" value="Genomic_DNA"/>
</dbReference>
<proteinExistence type="predicted"/>
<dbReference type="OrthoDB" id="10035764at2759"/>
<evidence type="ECO:0000256" key="5">
    <source>
        <dbReference type="ARBA" id="ARBA00023049"/>
    </source>
</evidence>
<dbReference type="InterPro" id="IPR041645">
    <property type="entry name" value="ADAMTS_CR_2"/>
</dbReference>
<evidence type="ECO:0000313" key="11">
    <source>
        <dbReference type="Proteomes" id="UP000274131"/>
    </source>
</evidence>
<keyword evidence="11" id="KW-1185">Reference proteome</keyword>
<comment type="caution">
    <text evidence="8">Lacks conserved residue(s) required for the propagation of feature annotation.</text>
</comment>
<dbReference type="InterPro" id="IPR001590">
    <property type="entry name" value="Peptidase_M12B"/>
</dbReference>
<dbReference type="GO" id="GO:0030198">
    <property type="term" value="P:extracellular matrix organization"/>
    <property type="evidence" value="ECO:0007669"/>
    <property type="project" value="TreeGrafter"/>
</dbReference>
<evidence type="ECO:0000313" key="10">
    <source>
        <dbReference type="EMBL" id="VDD87295.1"/>
    </source>
</evidence>
<sequence length="319" mass="36548">MIADYSVYQKFLKIASFNDDLSRITAMNYLKAVFKQVCKEKKKKEKHDFSSKNTVMKNINSIATLRHDLLSTAGNSGTQGMAYVGNICEKSGSASIIEDVGGMATSVIAAHEIIHSLGAFHDGIETGNQCETAANYLMAPLVAGSDNETKLTNSFRLSSCSKEQVRNFLRKKKFNCLRKGGFQSRKLKLDQEPGQDWNLPGEIFQRDQQCQIAFGEHYQFCNHDDYYEEKSRCGRLWCKNMHLNEEDDCETKNYLPLLDGTYCGDFQVCSCLKSTFLFSFYSNIKFVTERFYFQLVIKSFRTICCFTCYKILRSIQHRH</sequence>
<dbReference type="PANTHER" id="PTHR13723">
    <property type="entry name" value="ADAMTS A DISINTEGRIN AND METALLOPROTEASE WITH THROMBOSPONDIN MOTIFS PROTEASE"/>
    <property type="match status" value="1"/>
</dbReference>
<dbReference type="GO" id="GO:0006508">
    <property type="term" value="P:proteolysis"/>
    <property type="evidence" value="ECO:0007669"/>
    <property type="project" value="UniProtKB-KW"/>
</dbReference>
<dbReference type="PROSITE" id="PS50215">
    <property type="entry name" value="ADAM_MEPRO"/>
    <property type="match status" value="1"/>
</dbReference>